<keyword evidence="4" id="KW-1185">Reference proteome</keyword>
<evidence type="ECO:0000313" key="3">
    <source>
        <dbReference type="EMBL" id="TPG36979.1"/>
    </source>
</evidence>
<dbReference type="PANTHER" id="PTHR33744">
    <property type="entry name" value="CARBOHYDRATE DIACID REGULATOR"/>
    <property type="match status" value="1"/>
</dbReference>
<accession>A0A502EIV4</accession>
<comment type="caution">
    <text evidence="3">The sequence shown here is derived from an EMBL/GenBank/DDBJ whole genome shotgun (WGS) entry which is preliminary data.</text>
</comment>
<dbReference type="RefSeq" id="WP_140688009.1">
    <property type="nucleotide sequence ID" value="NZ_RCZG01000001.1"/>
</dbReference>
<dbReference type="Proteomes" id="UP000320095">
    <property type="component" value="Unassembled WGS sequence"/>
</dbReference>
<evidence type="ECO:0000313" key="4">
    <source>
        <dbReference type="Proteomes" id="UP000320095"/>
    </source>
</evidence>
<reference evidence="3 4" key="1">
    <citation type="journal article" date="2019" name="Environ. Microbiol.">
        <title>Species interactions and distinct microbial communities in high Arctic permafrost affected cryosols are associated with the CH4 and CO2 gas fluxes.</title>
        <authorList>
            <person name="Altshuler I."/>
            <person name="Hamel J."/>
            <person name="Turney S."/>
            <person name="Magnuson E."/>
            <person name="Levesque R."/>
            <person name="Greer C."/>
            <person name="Whyte L.G."/>
        </authorList>
    </citation>
    <scope>NUCLEOTIDE SEQUENCE [LARGE SCALE GENOMIC DNA]</scope>
    <source>
        <strain evidence="3 4">S5.20</strain>
    </source>
</reference>
<sequence>MITVGDVVADRSLNLQLAAGADGLGREVTSAHVSELTSPGDWLRGGELLMTVGLLLPMKQPECQAYLSECAAAGVAGVALGLGHGLPYQECPDALRAAAQEIGVPLLMVPDETPFIAVTKWVFETIATQERRDLQAAMEINRRLTAVATSAAPLQALLAAWAEASDTPCVVCDSGGGLMAATPGTDAEVLEQACRIPFHPHAAGGGWSMVGDFEVHTVGAEMPLAYVVLGADMNVTSRSSSTVLISLVALDIERRNLSDQPERRRRGQVFAQLLRPGMKHERARHLAASVDLSGEHYQVAVIASEDADALAFRMHLGLDGGLVRVQGATVEIAHGDPATLMDALIAHATGLPAGIGAPTAPETLAVSAMQARSLLPISEHLGRVVTASEGETVSLLLALGTPEVIRGFSNAVLAPLDHLDPRDRLELLRTLEQWLRANGAWDPAAHRLSLHRNTVRNRIDRIAALTGRRLDDGDDRMELWLALKARAALPQ</sequence>
<dbReference type="Pfam" id="PF07905">
    <property type="entry name" value="PucR"/>
    <property type="match status" value="1"/>
</dbReference>
<name>A0A502EIV4_9MYCO</name>
<organism evidence="3 4">
    <name type="scientific">Mycolicibacterium hodleri</name>
    <dbReference type="NCBI Taxonomy" id="49897"/>
    <lineage>
        <taxon>Bacteria</taxon>
        <taxon>Bacillati</taxon>
        <taxon>Actinomycetota</taxon>
        <taxon>Actinomycetes</taxon>
        <taxon>Mycobacteriales</taxon>
        <taxon>Mycobacteriaceae</taxon>
        <taxon>Mycolicibacterium</taxon>
    </lineage>
</organism>
<dbReference type="AlphaFoldDB" id="A0A502EIV4"/>
<dbReference type="Gene3D" id="1.10.10.2840">
    <property type="entry name" value="PucR C-terminal helix-turn-helix domain"/>
    <property type="match status" value="1"/>
</dbReference>
<evidence type="ECO:0000259" key="2">
    <source>
        <dbReference type="Pfam" id="PF13556"/>
    </source>
</evidence>
<dbReference type="InterPro" id="IPR025736">
    <property type="entry name" value="PucR_C-HTH_dom"/>
</dbReference>
<dbReference type="InterPro" id="IPR051448">
    <property type="entry name" value="CdaR-like_regulators"/>
</dbReference>
<proteinExistence type="predicted"/>
<gene>
    <name evidence="3" type="ORF">EAH80_03635</name>
</gene>
<dbReference type="EMBL" id="RCZG01000001">
    <property type="protein sequence ID" value="TPG36979.1"/>
    <property type="molecule type" value="Genomic_DNA"/>
</dbReference>
<dbReference type="OrthoDB" id="8450798at2"/>
<dbReference type="Pfam" id="PF13556">
    <property type="entry name" value="HTH_30"/>
    <property type="match status" value="1"/>
</dbReference>
<feature type="domain" description="PucR C-terminal helix-turn-helix" evidence="2">
    <location>
        <begin position="427"/>
        <end position="485"/>
    </location>
</feature>
<feature type="domain" description="Purine catabolism PurC-like" evidence="1">
    <location>
        <begin position="6"/>
        <end position="126"/>
    </location>
</feature>
<dbReference type="InterPro" id="IPR012914">
    <property type="entry name" value="PucR_dom"/>
</dbReference>
<dbReference type="PANTHER" id="PTHR33744:SF1">
    <property type="entry name" value="DNA-BINDING TRANSCRIPTIONAL ACTIVATOR ADER"/>
    <property type="match status" value="1"/>
</dbReference>
<evidence type="ECO:0000259" key="1">
    <source>
        <dbReference type="Pfam" id="PF07905"/>
    </source>
</evidence>
<protein>
    <submittedName>
        <fullName evidence="3">PucR family transcriptional regulator</fullName>
    </submittedName>
</protein>
<dbReference type="InterPro" id="IPR042070">
    <property type="entry name" value="PucR_C-HTH_sf"/>
</dbReference>